<sequence>MNHAKQILFARMKHGFRFHEIQYCVIAAVPTRMCTMYKQANAICEKLKRRLQESNFIYQKRSWLPLH</sequence>
<dbReference type="AlphaFoldDB" id="A0A059B984"/>
<protein>
    <submittedName>
        <fullName evidence="1">Uncharacterized protein</fullName>
    </submittedName>
</protein>
<proteinExistence type="predicted"/>
<reference evidence="1" key="1">
    <citation type="submission" date="2013-07" db="EMBL/GenBank/DDBJ databases">
        <title>The genome of Eucalyptus grandis.</title>
        <authorList>
            <person name="Schmutz J."/>
            <person name="Hayes R."/>
            <person name="Myburg A."/>
            <person name="Tuskan G."/>
            <person name="Grattapaglia D."/>
            <person name="Rokhsar D.S."/>
        </authorList>
    </citation>
    <scope>NUCLEOTIDE SEQUENCE</scope>
    <source>
        <tissue evidence="1">Leaf extractions</tissue>
    </source>
</reference>
<name>A0A059B984_EUCGR</name>
<dbReference type="InParanoid" id="A0A059B984"/>
<evidence type="ECO:0000313" key="1">
    <source>
        <dbReference type="EMBL" id="KCW62230.1"/>
    </source>
</evidence>
<gene>
    <name evidence="1" type="ORF">EUGRSUZ_H04891</name>
</gene>
<dbReference type="Gramene" id="KCW62230">
    <property type="protein sequence ID" value="KCW62230"/>
    <property type="gene ID" value="EUGRSUZ_H04891"/>
</dbReference>
<dbReference type="EMBL" id="KK198760">
    <property type="protein sequence ID" value="KCW62230.1"/>
    <property type="molecule type" value="Genomic_DNA"/>
</dbReference>
<accession>A0A059B984</accession>
<organism evidence="1">
    <name type="scientific">Eucalyptus grandis</name>
    <name type="common">Flooded gum</name>
    <dbReference type="NCBI Taxonomy" id="71139"/>
    <lineage>
        <taxon>Eukaryota</taxon>
        <taxon>Viridiplantae</taxon>
        <taxon>Streptophyta</taxon>
        <taxon>Embryophyta</taxon>
        <taxon>Tracheophyta</taxon>
        <taxon>Spermatophyta</taxon>
        <taxon>Magnoliopsida</taxon>
        <taxon>eudicotyledons</taxon>
        <taxon>Gunneridae</taxon>
        <taxon>Pentapetalae</taxon>
        <taxon>rosids</taxon>
        <taxon>malvids</taxon>
        <taxon>Myrtales</taxon>
        <taxon>Myrtaceae</taxon>
        <taxon>Myrtoideae</taxon>
        <taxon>Eucalypteae</taxon>
        <taxon>Eucalyptus</taxon>
    </lineage>
</organism>